<feature type="transmembrane region" description="Helical" evidence="8">
    <location>
        <begin position="39"/>
        <end position="61"/>
    </location>
</feature>
<evidence type="ECO:0000256" key="1">
    <source>
        <dbReference type="ARBA" id="ARBA00022448"/>
    </source>
</evidence>
<dbReference type="HAMAP" id="MF_01521">
    <property type="entry name" value="MntP_pump"/>
    <property type="match status" value="1"/>
</dbReference>
<keyword evidence="1 8" id="KW-0813">Transport</keyword>
<evidence type="ECO:0000256" key="6">
    <source>
        <dbReference type="ARBA" id="ARBA00023136"/>
    </source>
</evidence>
<evidence type="ECO:0000256" key="2">
    <source>
        <dbReference type="ARBA" id="ARBA00022475"/>
    </source>
</evidence>
<dbReference type="Pfam" id="PF02659">
    <property type="entry name" value="Mntp"/>
    <property type="match status" value="1"/>
</dbReference>
<comment type="subcellular location">
    <subcellularLocation>
        <location evidence="8">Cell membrane</location>
        <topology evidence="8">Multi-pass membrane protein</topology>
    </subcellularLocation>
</comment>
<keyword evidence="2 8" id="KW-1003">Cell membrane</keyword>
<name>A0A7U4J806_9SPHN</name>
<keyword evidence="3 8" id="KW-0812">Transmembrane</keyword>
<evidence type="ECO:0000256" key="7">
    <source>
        <dbReference type="ARBA" id="ARBA00023211"/>
    </source>
</evidence>
<reference evidence="9 10" key="2">
    <citation type="submission" date="2015-02" db="EMBL/GenBank/DDBJ databases">
        <title>The complete genome of Sphingomonas hengshuiensis sp. WHSC-8 isolated from soil of Hengshui Lake.</title>
        <authorList>
            <person name="Wei S."/>
            <person name="Guo J."/>
            <person name="Su C."/>
            <person name="Wu R."/>
            <person name="Zhang Z."/>
            <person name="Liang K."/>
            <person name="Li H."/>
            <person name="Wang T."/>
            <person name="Liu H."/>
            <person name="Zhang C."/>
            <person name="Li Z."/>
            <person name="Wang Q."/>
            <person name="Meng J."/>
        </authorList>
    </citation>
    <scope>NUCLEOTIDE SEQUENCE [LARGE SCALE GENOMIC DNA]</scope>
    <source>
        <strain evidence="9 10">WHSC-8</strain>
    </source>
</reference>
<dbReference type="GO" id="GO:0005886">
    <property type="term" value="C:plasma membrane"/>
    <property type="evidence" value="ECO:0007669"/>
    <property type="project" value="UniProtKB-SubCell"/>
</dbReference>
<evidence type="ECO:0000313" key="9">
    <source>
        <dbReference type="EMBL" id="AJP71903.1"/>
    </source>
</evidence>
<dbReference type="AlphaFoldDB" id="A0A7U4J806"/>
<dbReference type="PANTHER" id="PTHR35529">
    <property type="entry name" value="MANGANESE EFFLUX PUMP MNTP-RELATED"/>
    <property type="match status" value="1"/>
</dbReference>
<dbReference type="PANTHER" id="PTHR35529:SF1">
    <property type="entry name" value="MANGANESE EFFLUX PUMP MNTP-RELATED"/>
    <property type="match status" value="1"/>
</dbReference>
<dbReference type="OrthoDB" id="9811590at2"/>
<proteinExistence type="inferred from homology"/>
<evidence type="ECO:0000313" key="10">
    <source>
        <dbReference type="Proteomes" id="UP000032300"/>
    </source>
</evidence>
<dbReference type="KEGG" id="sphi:TS85_09055"/>
<keyword evidence="5 8" id="KW-0406">Ion transport</keyword>
<dbReference type="InterPro" id="IPR003810">
    <property type="entry name" value="Mntp/YtaF"/>
</dbReference>
<evidence type="ECO:0000256" key="4">
    <source>
        <dbReference type="ARBA" id="ARBA00022989"/>
    </source>
</evidence>
<feature type="transmembrane region" description="Helical" evidence="8">
    <location>
        <begin position="6"/>
        <end position="27"/>
    </location>
</feature>
<evidence type="ECO:0000256" key="8">
    <source>
        <dbReference type="HAMAP-Rule" id="MF_01521"/>
    </source>
</evidence>
<comment type="function">
    <text evidence="8">Probably functions as a manganese efflux pump.</text>
</comment>
<comment type="similarity">
    <text evidence="8">Belongs to the MntP (TC 9.B.29) family.</text>
</comment>
<feature type="transmembrane region" description="Helical" evidence="8">
    <location>
        <begin position="134"/>
        <end position="154"/>
    </location>
</feature>
<keyword evidence="6 8" id="KW-0472">Membrane</keyword>
<keyword evidence="10" id="KW-1185">Reference proteome</keyword>
<accession>A0A7U4J806</accession>
<evidence type="ECO:0000256" key="3">
    <source>
        <dbReference type="ARBA" id="ARBA00022692"/>
    </source>
</evidence>
<dbReference type="Proteomes" id="UP000032300">
    <property type="component" value="Chromosome"/>
</dbReference>
<keyword evidence="7 8" id="KW-0464">Manganese</keyword>
<keyword evidence="4 8" id="KW-1133">Transmembrane helix</keyword>
<dbReference type="GO" id="GO:0005384">
    <property type="term" value="F:manganese ion transmembrane transporter activity"/>
    <property type="evidence" value="ECO:0007669"/>
    <property type="project" value="UniProtKB-UniRule"/>
</dbReference>
<protein>
    <recommendedName>
        <fullName evidence="8">Putative manganese efflux pump MntP</fullName>
    </recommendedName>
</protein>
<sequence length="189" mass="19011">MTPLSIAVIAFSMSADACAAAIARGAVRRPTLSQAVRAGLVFGAVETVTPLIGWALGLTAASFVTAIDHWIAFVLLGVVGGKMLFEAARRDPDAVVEEPAGRGLMTLIATAVGTSIDAAAVGVTLAFLDANIVVIALAIGMATFTMATIGMLIGRAVGVRFGSAVEFVGGLGLIAIGTSILAEHTGFLG</sequence>
<feature type="transmembrane region" description="Helical" evidence="8">
    <location>
        <begin position="67"/>
        <end position="85"/>
    </location>
</feature>
<feature type="transmembrane region" description="Helical" evidence="8">
    <location>
        <begin position="161"/>
        <end position="182"/>
    </location>
</feature>
<reference evidence="9 10" key="1">
    <citation type="journal article" date="2015" name="Int. J. Syst. Evol. Microbiol.">
        <title>Sphingomonas hengshuiensis sp. nov., isolated from lake wetland.</title>
        <authorList>
            <person name="Wei S."/>
            <person name="Wang T."/>
            <person name="Liu H."/>
            <person name="Zhang C."/>
            <person name="Guo J."/>
            <person name="Wang Q."/>
            <person name="Liang K."/>
            <person name="Zhang Z."/>
        </authorList>
    </citation>
    <scope>NUCLEOTIDE SEQUENCE [LARGE SCALE GENOMIC DNA]</scope>
    <source>
        <strain evidence="9 10">WHSC-8</strain>
    </source>
</reference>
<evidence type="ECO:0000256" key="5">
    <source>
        <dbReference type="ARBA" id="ARBA00023065"/>
    </source>
</evidence>
<feature type="transmembrane region" description="Helical" evidence="8">
    <location>
        <begin position="106"/>
        <end position="128"/>
    </location>
</feature>
<dbReference type="InterPro" id="IPR022929">
    <property type="entry name" value="Put_MntP"/>
</dbReference>
<organism evidence="9 10">
    <name type="scientific">Sphingomonas hengshuiensis</name>
    <dbReference type="NCBI Taxonomy" id="1609977"/>
    <lineage>
        <taxon>Bacteria</taxon>
        <taxon>Pseudomonadati</taxon>
        <taxon>Pseudomonadota</taxon>
        <taxon>Alphaproteobacteria</taxon>
        <taxon>Sphingomonadales</taxon>
        <taxon>Sphingomonadaceae</taxon>
        <taxon>Sphingomonas</taxon>
    </lineage>
</organism>
<dbReference type="RefSeq" id="WP_044331739.1">
    <property type="nucleotide sequence ID" value="NZ_CP010836.1"/>
</dbReference>
<dbReference type="EMBL" id="CP010836">
    <property type="protein sequence ID" value="AJP71903.1"/>
    <property type="molecule type" value="Genomic_DNA"/>
</dbReference>
<gene>
    <name evidence="8" type="primary">mntP</name>
    <name evidence="9" type="ORF">TS85_09055</name>
</gene>